<dbReference type="InterPro" id="IPR016024">
    <property type="entry name" value="ARM-type_fold"/>
</dbReference>
<dbReference type="InterPro" id="IPR014825">
    <property type="entry name" value="DNA_alkylation"/>
</dbReference>
<evidence type="ECO:0000313" key="2">
    <source>
        <dbReference type="Proteomes" id="UP001500967"/>
    </source>
</evidence>
<protein>
    <submittedName>
        <fullName evidence="1">DNA alkylation repair protein</fullName>
    </submittedName>
</protein>
<gene>
    <name evidence="1" type="ORF">GCM10009539_85040</name>
</gene>
<keyword evidence="2" id="KW-1185">Reference proteome</keyword>
<dbReference type="Proteomes" id="UP001500967">
    <property type="component" value="Unassembled WGS sequence"/>
</dbReference>
<name>A0ABN0VBQ9_9ACTN</name>
<sequence>MPFADELLGAPALAALTRALAAAAPGNPLTALRRVELGDLPLRERSDLIRDALLADLPGGYDPFAATIRAASLRGWGIWPATTAAVTRALDDGGDAAFVDVFALLAELTPRLTGEFAIRALLSHDLDRALPIVLAWARSPDEHVRRLASEGTRPFLPWTKRVPAILARPHATIPILAALYRDESEYVRRSVANHLNDLSRHHPELVVRTAADWLAAPDENTARLVRHALRTLVKKGDPAALALLGFTTGATLDVVGPTLAAVEVPYGGALHFTAAVTNLTGEPAVVAVDYVVHHRKADGRLTGKTFKLTTATLAPGERREISRSHSFREITTRRYHPGLHAIELQLNGVVAGRTEFSLLTPPES</sequence>
<dbReference type="Gene3D" id="1.25.40.290">
    <property type="entry name" value="ARM repeat domains"/>
    <property type="match status" value="1"/>
</dbReference>
<dbReference type="Pfam" id="PF08713">
    <property type="entry name" value="DNA_alkylation"/>
    <property type="match status" value="1"/>
</dbReference>
<evidence type="ECO:0000313" key="1">
    <source>
        <dbReference type="EMBL" id="GAA0283936.1"/>
    </source>
</evidence>
<dbReference type="PROSITE" id="PS50077">
    <property type="entry name" value="HEAT_REPEAT"/>
    <property type="match status" value="1"/>
</dbReference>
<dbReference type="EMBL" id="BAAAGX010000046">
    <property type="protein sequence ID" value="GAA0283936.1"/>
    <property type="molecule type" value="Genomic_DNA"/>
</dbReference>
<organism evidence="1 2">
    <name type="scientific">Cryptosporangium japonicum</name>
    <dbReference type="NCBI Taxonomy" id="80872"/>
    <lineage>
        <taxon>Bacteria</taxon>
        <taxon>Bacillati</taxon>
        <taxon>Actinomycetota</taxon>
        <taxon>Actinomycetes</taxon>
        <taxon>Cryptosporangiales</taxon>
        <taxon>Cryptosporangiaceae</taxon>
        <taxon>Cryptosporangium</taxon>
    </lineage>
</organism>
<reference evidence="1 2" key="1">
    <citation type="journal article" date="2019" name="Int. J. Syst. Evol. Microbiol.">
        <title>The Global Catalogue of Microorganisms (GCM) 10K type strain sequencing project: providing services to taxonomists for standard genome sequencing and annotation.</title>
        <authorList>
            <consortium name="The Broad Institute Genomics Platform"/>
            <consortium name="The Broad Institute Genome Sequencing Center for Infectious Disease"/>
            <person name="Wu L."/>
            <person name="Ma J."/>
        </authorList>
    </citation>
    <scope>NUCLEOTIDE SEQUENCE [LARGE SCALE GENOMIC DNA]</scope>
    <source>
        <strain evidence="1 2">JCM 10425</strain>
    </source>
</reference>
<dbReference type="SUPFAM" id="SSF48371">
    <property type="entry name" value="ARM repeat"/>
    <property type="match status" value="1"/>
</dbReference>
<comment type="caution">
    <text evidence="1">The sequence shown here is derived from an EMBL/GenBank/DDBJ whole genome shotgun (WGS) entry which is preliminary data.</text>
</comment>
<dbReference type="RefSeq" id="WP_344654641.1">
    <property type="nucleotide sequence ID" value="NZ_BAAAGX010000046.1"/>
</dbReference>
<accession>A0ABN0VBQ9</accession>
<dbReference type="InterPro" id="IPR021133">
    <property type="entry name" value="HEAT_type_2"/>
</dbReference>
<proteinExistence type="predicted"/>